<name>A0A402AHW5_9CHLR</name>
<feature type="region of interest" description="Disordered" evidence="1">
    <location>
        <begin position="97"/>
        <end position="129"/>
    </location>
</feature>
<accession>A0A402AHW5</accession>
<dbReference type="AlphaFoldDB" id="A0A402AHW5"/>
<sequence>MLRAGTVYELFLTTAPQAAFTCADVLDLYLHRGAFETVLSDEDLEQDSDRWCSRTACGQEFWQIVNQWLWNLRLDLGQRLSPSSIRWTEFAPALASAPAQEQTAEQANEPVQKQTAEQDSEAPLYGPPRWARRSFTKGFAGSDFVLQSDGTLCCPTGHPLTVQERRPERNGTVRVVYGARMTHCRPCPLRAQCQESATTRKPRQVSAVLWPLASTPSVPAPSPPEPPAPHPVLWGDWPRCQLRRSFIRLLRTQTVTIGSPQSEEHQPVSRQDVQTRSQRAHWRLSWDERMARNARLATASSLEITIYGLPAALAQYVHSGKVPAA</sequence>
<evidence type="ECO:0000313" key="3">
    <source>
        <dbReference type="Proteomes" id="UP000287188"/>
    </source>
</evidence>
<gene>
    <name evidence="2" type="ORF">KDK_24960</name>
</gene>
<feature type="compositionally biased region" description="Polar residues" evidence="1">
    <location>
        <begin position="99"/>
        <end position="117"/>
    </location>
</feature>
<evidence type="ECO:0000313" key="2">
    <source>
        <dbReference type="EMBL" id="GCE18696.1"/>
    </source>
</evidence>
<evidence type="ECO:0000256" key="1">
    <source>
        <dbReference type="SAM" id="MobiDB-lite"/>
    </source>
</evidence>
<dbReference type="EMBL" id="BIFS01000001">
    <property type="protein sequence ID" value="GCE18696.1"/>
    <property type="molecule type" value="Genomic_DNA"/>
</dbReference>
<comment type="caution">
    <text evidence="2">The sequence shown here is derived from an EMBL/GenBank/DDBJ whole genome shotgun (WGS) entry which is preliminary data.</text>
</comment>
<keyword evidence="3" id="KW-1185">Reference proteome</keyword>
<evidence type="ECO:0008006" key="4">
    <source>
        <dbReference type="Google" id="ProtNLM"/>
    </source>
</evidence>
<protein>
    <recommendedName>
        <fullName evidence="4">Transposase DDE domain-containing protein</fullName>
    </recommendedName>
</protein>
<proteinExistence type="predicted"/>
<dbReference type="Proteomes" id="UP000287188">
    <property type="component" value="Unassembled WGS sequence"/>
</dbReference>
<reference evidence="3" key="1">
    <citation type="submission" date="2018-12" db="EMBL/GenBank/DDBJ databases">
        <title>Tengunoibacter tsumagoiensis gen. nov., sp. nov., Dictyobacter kobayashii sp. nov., D. alpinus sp. nov., and D. joshuensis sp. nov. and description of Dictyobacteraceae fam. nov. within the order Ktedonobacterales isolated from Tengu-no-mugimeshi.</title>
        <authorList>
            <person name="Wang C.M."/>
            <person name="Zheng Y."/>
            <person name="Sakai Y."/>
            <person name="Toyoda A."/>
            <person name="Minakuchi Y."/>
            <person name="Abe K."/>
            <person name="Yokota A."/>
            <person name="Yabe S."/>
        </authorList>
    </citation>
    <scope>NUCLEOTIDE SEQUENCE [LARGE SCALE GENOMIC DNA]</scope>
    <source>
        <strain evidence="3">Uno11</strain>
    </source>
</reference>
<organism evidence="2 3">
    <name type="scientific">Dictyobacter kobayashii</name>
    <dbReference type="NCBI Taxonomy" id="2014872"/>
    <lineage>
        <taxon>Bacteria</taxon>
        <taxon>Bacillati</taxon>
        <taxon>Chloroflexota</taxon>
        <taxon>Ktedonobacteria</taxon>
        <taxon>Ktedonobacterales</taxon>
        <taxon>Dictyobacteraceae</taxon>
        <taxon>Dictyobacter</taxon>
    </lineage>
</organism>